<evidence type="ECO:0000313" key="2">
    <source>
        <dbReference type="Proteomes" id="UP001159042"/>
    </source>
</evidence>
<evidence type="ECO:0000313" key="1">
    <source>
        <dbReference type="EMBL" id="KAJ8914190.1"/>
    </source>
</evidence>
<dbReference type="Proteomes" id="UP001159042">
    <property type="component" value="Unassembled WGS sequence"/>
</dbReference>
<protein>
    <submittedName>
        <fullName evidence="1">Uncharacterized protein</fullName>
    </submittedName>
</protein>
<dbReference type="GO" id="GO:0000981">
    <property type="term" value="F:DNA-binding transcription factor activity, RNA polymerase II-specific"/>
    <property type="evidence" value="ECO:0007669"/>
    <property type="project" value="TreeGrafter"/>
</dbReference>
<gene>
    <name evidence="1" type="ORF">NQ315_015963</name>
</gene>
<organism evidence="1 2">
    <name type="scientific">Exocentrus adspersus</name>
    <dbReference type="NCBI Taxonomy" id="1586481"/>
    <lineage>
        <taxon>Eukaryota</taxon>
        <taxon>Metazoa</taxon>
        <taxon>Ecdysozoa</taxon>
        <taxon>Arthropoda</taxon>
        <taxon>Hexapoda</taxon>
        <taxon>Insecta</taxon>
        <taxon>Pterygota</taxon>
        <taxon>Neoptera</taxon>
        <taxon>Endopterygota</taxon>
        <taxon>Coleoptera</taxon>
        <taxon>Polyphaga</taxon>
        <taxon>Cucujiformia</taxon>
        <taxon>Chrysomeloidea</taxon>
        <taxon>Cerambycidae</taxon>
        <taxon>Lamiinae</taxon>
        <taxon>Acanthocinini</taxon>
        <taxon>Exocentrus</taxon>
    </lineage>
</organism>
<keyword evidence="2" id="KW-1185">Reference proteome</keyword>
<dbReference type="PANTHER" id="PTHR21552:SF2">
    <property type="entry name" value="CREB3 REGULATORY FACTOR"/>
    <property type="match status" value="1"/>
</dbReference>
<sequence length="84" mass="9515">MATFYILLLERLINGIYQAKQILAGKLTETSPERQEELTMNLDKILKNCTIVKIAGHTTEYVNKVLDKLKNGVHATNTVLQEDL</sequence>
<accession>A0AAV8VJ60</accession>
<dbReference type="GO" id="GO:0006986">
    <property type="term" value="P:response to unfolded protein"/>
    <property type="evidence" value="ECO:0007669"/>
    <property type="project" value="InterPro"/>
</dbReference>
<dbReference type="GO" id="GO:0000977">
    <property type="term" value="F:RNA polymerase II transcription regulatory region sequence-specific DNA binding"/>
    <property type="evidence" value="ECO:0007669"/>
    <property type="project" value="TreeGrafter"/>
</dbReference>
<dbReference type="AlphaFoldDB" id="A0AAV8VJ60"/>
<dbReference type="EMBL" id="JANEYG010000078">
    <property type="protein sequence ID" value="KAJ8914190.1"/>
    <property type="molecule type" value="Genomic_DNA"/>
</dbReference>
<comment type="caution">
    <text evidence="1">The sequence shown here is derived from an EMBL/GenBank/DDBJ whole genome shotgun (WGS) entry which is preliminary data.</text>
</comment>
<dbReference type="InterPro" id="IPR039165">
    <property type="entry name" value="CREBRF"/>
</dbReference>
<name>A0AAV8VJ60_9CUCU</name>
<reference evidence="1 2" key="1">
    <citation type="journal article" date="2023" name="Insect Mol. Biol.">
        <title>Genome sequencing provides insights into the evolution of gene families encoding plant cell wall-degrading enzymes in longhorned beetles.</title>
        <authorList>
            <person name="Shin N.R."/>
            <person name="Okamura Y."/>
            <person name="Kirsch R."/>
            <person name="Pauchet Y."/>
        </authorList>
    </citation>
    <scope>NUCLEOTIDE SEQUENCE [LARGE SCALE GENOMIC DNA]</scope>
    <source>
        <strain evidence="1">EAD_L_NR</strain>
    </source>
</reference>
<proteinExistence type="predicted"/>
<dbReference type="GO" id="GO:0005634">
    <property type="term" value="C:nucleus"/>
    <property type="evidence" value="ECO:0007669"/>
    <property type="project" value="TreeGrafter"/>
</dbReference>
<dbReference type="PANTHER" id="PTHR21552">
    <property type="entry name" value="ADULT RETINA PROTEIN"/>
    <property type="match status" value="1"/>
</dbReference>